<protein>
    <submittedName>
        <fullName evidence="7">Hemolysin D</fullName>
    </submittedName>
</protein>
<dbReference type="GO" id="GO:1990281">
    <property type="term" value="C:efflux pump complex"/>
    <property type="evidence" value="ECO:0007669"/>
    <property type="project" value="TreeGrafter"/>
</dbReference>
<comment type="caution">
    <text evidence="7">The sequence shown here is derived from an EMBL/GenBank/DDBJ whole genome shotgun (WGS) entry which is preliminary data.</text>
</comment>
<dbReference type="InterPro" id="IPR058792">
    <property type="entry name" value="Beta-barrel_RND_2"/>
</dbReference>
<dbReference type="Proteomes" id="UP000321577">
    <property type="component" value="Unassembled WGS sequence"/>
</dbReference>
<dbReference type="SUPFAM" id="SSF111369">
    <property type="entry name" value="HlyD-like secretion proteins"/>
    <property type="match status" value="1"/>
</dbReference>
<name>A0A512M6Z4_9BACT</name>
<dbReference type="InterPro" id="IPR058627">
    <property type="entry name" value="MdtA-like_C"/>
</dbReference>
<dbReference type="InterPro" id="IPR058625">
    <property type="entry name" value="MdtA-like_BSH"/>
</dbReference>
<dbReference type="NCBIfam" id="TIGR01730">
    <property type="entry name" value="RND_mfp"/>
    <property type="match status" value="1"/>
</dbReference>
<proteinExistence type="inferred from homology"/>
<dbReference type="GO" id="GO:0015562">
    <property type="term" value="F:efflux transmembrane transporter activity"/>
    <property type="evidence" value="ECO:0007669"/>
    <property type="project" value="TreeGrafter"/>
</dbReference>
<dbReference type="Gene3D" id="1.10.287.470">
    <property type="entry name" value="Helix hairpin bin"/>
    <property type="match status" value="1"/>
</dbReference>
<dbReference type="AlphaFoldDB" id="A0A512M6Z4"/>
<dbReference type="Pfam" id="PF25917">
    <property type="entry name" value="BSH_RND"/>
    <property type="match status" value="1"/>
</dbReference>
<evidence type="ECO:0000313" key="7">
    <source>
        <dbReference type="EMBL" id="GEP42510.1"/>
    </source>
</evidence>
<dbReference type="Gene3D" id="2.40.30.170">
    <property type="match status" value="1"/>
</dbReference>
<feature type="domain" description="Multidrug resistance protein MdtA-like barrel-sandwich hybrid" evidence="4">
    <location>
        <begin position="43"/>
        <end position="194"/>
    </location>
</feature>
<dbReference type="Pfam" id="PF25967">
    <property type="entry name" value="RND-MFP_C"/>
    <property type="match status" value="1"/>
</dbReference>
<dbReference type="InterPro" id="IPR006143">
    <property type="entry name" value="RND_pump_MFP"/>
</dbReference>
<gene>
    <name evidence="7" type="primary">ragD_1</name>
    <name evidence="7" type="ORF">BGE01nite_18010</name>
</gene>
<sequence length="370" mass="40117">MLGLSLTYLPAADAPVVAVVPVVKGVIYREVSFDAELRPYKEIELHARATGYLDKMLVDAGDVVKDGQLIAALDVPELKFDLQNAEATERRAKADMEKFTAAYEEAHLAITRLEAADKAQPNLIAKQDIDSARLQDQSARAALNSAKEEQNVAAATTARFQTMLDYTQISAPFAGVITRRYSDPGSLIQAGTSSGSSPLVRLSQVDKLRVAFPVSVSYVAGVKVGDEAEIRIPSLGKKFTAKISRVAQKVETATRTMEAQIDLENTDNSLIAGVYATVVLKIDRRNDALVLPIESVARDKGTSSVYLVTKENKIEAKNITVGTESPTHLEIKEGLAEGDLVMVGSRAQFSHGQSVQPKHVELPTLEKKEK</sequence>
<evidence type="ECO:0000256" key="3">
    <source>
        <dbReference type="ARBA" id="ARBA00022448"/>
    </source>
</evidence>
<evidence type="ECO:0000259" key="5">
    <source>
        <dbReference type="Pfam" id="PF25954"/>
    </source>
</evidence>
<dbReference type="EMBL" id="BKAG01000010">
    <property type="protein sequence ID" value="GEP42510.1"/>
    <property type="molecule type" value="Genomic_DNA"/>
</dbReference>
<keyword evidence="3" id="KW-0813">Transport</keyword>
<reference evidence="7 8" key="1">
    <citation type="submission" date="2019-07" db="EMBL/GenBank/DDBJ databases">
        <title>Whole genome shotgun sequence of Brevifollis gellanilyticus NBRC 108608.</title>
        <authorList>
            <person name="Hosoyama A."/>
            <person name="Uohara A."/>
            <person name="Ohji S."/>
            <person name="Ichikawa N."/>
        </authorList>
    </citation>
    <scope>NUCLEOTIDE SEQUENCE [LARGE SCALE GENOMIC DNA]</scope>
    <source>
        <strain evidence="7 8">NBRC 108608</strain>
    </source>
</reference>
<dbReference type="Gene3D" id="2.40.420.20">
    <property type="match status" value="1"/>
</dbReference>
<dbReference type="Gene3D" id="2.40.50.100">
    <property type="match status" value="1"/>
</dbReference>
<comment type="subcellular location">
    <subcellularLocation>
        <location evidence="1">Cell envelope</location>
    </subcellularLocation>
</comment>
<comment type="similarity">
    <text evidence="2">Belongs to the membrane fusion protein (MFP) (TC 8.A.1) family.</text>
</comment>
<dbReference type="PANTHER" id="PTHR30469:SF37">
    <property type="entry name" value="RAGD PROTEIN"/>
    <property type="match status" value="1"/>
</dbReference>
<evidence type="ECO:0000259" key="4">
    <source>
        <dbReference type="Pfam" id="PF25917"/>
    </source>
</evidence>
<evidence type="ECO:0000256" key="2">
    <source>
        <dbReference type="ARBA" id="ARBA00009477"/>
    </source>
</evidence>
<feature type="domain" description="CusB-like beta-barrel" evidence="5">
    <location>
        <begin position="217"/>
        <end position="281"/>
    </location>
</feature>
<dbReference type="PANTHER" id="PTHR30469">
    <property type="entry name" value="MULTIDRUG RESISTANCE PROTEIN MDTA"/>
    <property type="match status" value="1"/>
</dbReference>
<keyword evidence="8" id="KW-1185">Reference proteome</keyword>
<feature type="domain" description="Multidrug resistance protein MdtA-like C-terminal permuted SH3" evidence="6">
    <location>
        <begin position="287"/>
        <end position="344"/>
    </location>
</feature>
<dbReference type="Pfam" id="PF25954">
    <property type="entry name" value="Beta-barrel_RND_2"/>
    <property type="match status" value="1"/>
</dbReference>
<organism evidence="7 8">
    <name type="scientific">Brevifollis gellanilyticus</name>
    <dbReference type="NCBI Taxonomy" id="748831"/>
    <lineage>
        <taxon>Bacteria</taxon>
        <taxon>Pseudomonadati</taxon>
        <taxon>Verrucomicrobiota</taxon>
        <taxon>Verrucomicrobiia</taxon>
        <taxon>Verrucomicrobiales</taxon>
        <taxon>Verrucomicrobiaceae</taxon>
    </lineage>
</organism>
<evidence type="ECO:0000259" key="6">
    <source>
        <dbReference type="Pfam" id="PF25967"/>
    </source>
</evidence>
<evidence type="ECO:0000256" key="1">
    <source>
        <dbReference type="ARBA" id="ARBA00004196"/>
    </source>
</evidence>
<evidence type="ECO:0000313" key="8">
    <source>
        <dbReference type="Proteomes" id="UP000321577"/>
    </source>
</evidence>
<accession>A0A512M6Z4</accession>